<evidence type="ECO:0000313" key="3">
    <source>
        <dbReference type="Proteomes" id="UP001141552"/>
    </source>
</evidence>
<dbReference type="InterPro" id="IPR040256">
    <property type="entry name" value="At4g02000-like"/>
</dbReference>
<organism evidence="2 3">
    <name type="scientific">Turnera subulata</name>
    <dbReference type="NCBI Taxonomy" id="218843"/>
    <lineage>
        <taxon>Eukaryota</taxon>
        <taxon>Viridiplantae</taxon>
        <taxon>Streptophyta</taxon>
        <taxon>Embryophyta</taxon>
        <taxon>Tracheophyta</taxon>
        <taxon>Spermatophyta</taxon>
        <taxon>Magnoliopsida</taxon>
        <taxon>eudicotyledons</taxon>
        <taxon>Gunneridae</taxon>
        <taxon>Pentapetalae</taxon>
        <taxon>rosids</taxon>
        <taxon>fabids</taxon>
        <taxon>Malpighiales</taxon>
        <taxon>Passifloraceae</taxon>
        <taxon>Turnera</taxon>
    </lineage>
</organism>
<dbReference type="AlphaFoldDB" id="A0A9Q0IZ31"/>
<feature type="compositionally biased region" description="Low complexity" evidence="1">
    <location>
        <begin position="509"/>
        <end position="520"/>
    </location>
</feature>
<feature type="compositionally biased region" description="Polar residues" evidence="1">
    <location>
        <begin position="38"/>
        <end position="48"/>
    </location>
</feature>
<evidence type="ECO:0000313" key="2">
    <source>
        <dbReference type="EMBL" id="KAJ4822284.1"/>
    </source>
</evidence>
<protein>
    <recommendedName>
        <fullName evidence="4">DUF4283 domain-containing protein</fullName>
    </recommendedName>
</protein>
<reference evidence="2" key="1">
    <citation type="submission" date="2022-02" db="EMBL/GenBank/DDBJ databases">
        <authorList>
            <person name="Henning P.M."/>
            <person name="McCubbin A.G."/>
            <person name="Shore J.S."/>
        </authorList>
    </citation>
    <scope>NUCLEOTIDE SEQUENCE</scope>
    <source>
        <strain evidence="2">F60SS</strain>
        <tissue evidence="2">Leaves</tissue>
    </source>
</reference>
<feature type="compositionally biased region" description="Polar residues" evidence="1">
    <location>
        <begin position="487"/>
        <end position="508"/>
    </location>
</feature>
<feature type="region of interest" description="Disordered" evidence="1">
    <location>
        <begin position="323"/>
        <end position="348"/>
    </location>
</feature>
<dbReference type="PANTHER" id="PTHR31286:SF99">
    <property type="entry name" value="DUF4283 DOMAIN-CONTAINING PROTEIN"/>
    <property type="match status" value="1"/>
</dbReference>
<proteinExistence type="predicted"/>
<gene>
    <name evidence="2" type="ORF">Tsubulata_006389</name>
</gene>
<feature type="compositionally biased region" description="Polar residues" evidence="1">
    <location>
        <begin position="534"/>
        <end position="549"/>
    </location>
</feature>
<name>A0A9Q0IZ31_9ROSI</name>
<evidence type="ECO:0008006" key="4">
    <source>
        <dbReference type="Google" id="ProtNLM"/>
    </source>
</evidence>
<reference evidence="2" key="2">
    <citation type="journal article" date="2023" name="Plants (Basel)">
        <title>Annotation of the Turnera subulata (Passifloraceae) Draft Genome Reveals the S-Locus Evolved after the Divergence of Turneroideae from Passifloroideae in a Stepwise Manner.</title>
        <authorList>
            <person name="Henning P.M."/>
            <person name="Roalson E.H."/>
            <person name="Mir W."/>
            <person name="McCubbin A.G."/>
            <person name="Shore J.S."/>
        </authorList>
    </citation>
    <scope>NUCLEOTIDE SEQUENCE</scope>
    <source>
        <strain evidence="2">F60SS</strain>
    </source>
</reference>
<dbReference type="OrthoDB" id="1304206at2759"/>
<accession>A0A9Q0IZ31</accession>
<feature type="compositionally biased region" description="Polar residues" evidence="1">
    <location>
        <begin position="373"/>
        <end position="388"/>
    </location>
</feature>
<feature type="region of interest" description="Disordered" evidence="1">
    <location>
        <begin position="33"/>
        <end position="100"/>
    </location>
</feature>
<keyword evidence="3" id="KW-1185">Reference proteome</keyword>
<evidence type="ECO:0000256" key="1">
    <source>
        <dbReference type="SAM" id="MobiDB-lite"/>
    </source>
</evidence>
<feature type="region of interest" description="Disordered" evidence="1">
    <location>
        <begin position="594"/>
        <end position="621"/>
    </location>
</feature>
<dbReference type="Proteomes" id="UP001141552">
    <property type="component" value="Unassembled WGS sequence"/>
</dbReference>
<feature type="region of interest" description="Disordered" evidence="1">
    <location>
        <begin position="441"/>
        <end position="552"/>
    </location>
</feature>
<feature type="region of interest" description="Disordered" evidence="1">
    <location>
        <begin position="368"/>
        <end position="388"/>
    </location>
</feature>
<feature type="compositionally biased region" description="Low complexity" evidence="1">
    <location>
        <begin position="327"/>
        <end position="343"/>
    </location>
</feature>
<comment type="caution">
    <text evidence="2">The sequence shown here is derived from an EMBL/GenBank/DDBJ whole genome shotgun (WGS) entry which is preliminary data.</text>
</comment>
<feature type="compositionally biased region" description="Polar residues" evidence="1">
    <location>
        <begin position="463"/>
        <end position="474"/>
    </location>
</feature>
<sequence>MNGTIFFLHLCSVGIQENALKLTRRISAKLDNLPDIGQTRQPDSSVATGPSHKRSKANGDEVLPQADADFNDAKGVIPTTSHDEVLPDAEPSVDLSPKAQPLPPPRSFCNVVASSEDDWDLDDDVEYEDGDIVFVDSEIGKGIELSEVFKSSLDKHWSNSVVVKLLGRLIGYKVLCSRLFEHATDCVHALCDGPWQILGNALAVQPWSSHFRASEDHLTRAVIWGQFADLAPSWYHPRILGALGSLVGRTIKIDIKTHTAERGQYAKVAVEVDLTQPLKLKVWFEKHQYKVSYEGLPQVCLSCGCVGHSVIVCPMKTPSAPIPTGLSSSSAAPVESSTPAAVSRPTEVAQGSSTIGVWMNATRPARRRVWKDSNATTPAPVTAQNSGSRFNVLMTEQSEGQLRSASEKSLKGKAVINSENLNFPADITEPDFLNLTRVAPAVQPGPSKAQKPTKRKTKKDQTSDQSRSAPTQTGPGRVCPSIPPATPMQTPSSTKALGPQSTHSVITLPSSSHPVIIPPSDKVLQTPLAPSMTPPTLISPSSHSVQNTEVHSRPSDLNLMLLSSNSNRSQGGGVSFNLKKPVTMAIATVKTGKNLAPASLEISDDNNLVQGDEENPSPVSS</sequence>
<dbReference type="EMBL" id="JAKUCV010007712">
    <property type="protein sequence ID" value="KAJ4822284.1"/>
    <property type="molecule type" value="Genomic_DNA"/>
</dbReference>
<dbReference type="PANTHER" id="PTHR31286">
    <property type="entry name" value="GLYCINE-RICH CELL WALL STRUCTURAL PROTEIN 1.8-LIKE"/>
    <property type="match status" value="1"/>
</dbReference>